<organism evidence="1 2">
    <name type="scientific">Kordia algicida OT-1</name>
    <dbReference type="NCBI Taxonomy" id="391587"/>
    <lineage>
        <taxon>Bacteria</taxon>
        <taxon>Pseudomonadati</taxon>
        <taxon>Bacteroidota</taxon>
        <taxon>Flavobacteriia</taxon>
        <taxon>Flavobacteriales</taxon>
        <taxon>Flavobacteriaceae</taxon>
        <taxon>Kordia</taxon>
    </lineage>
</organism>
<dbReference type="EMBL" id="ABIB01000002">
    <property type="protein sequence ID" value="EDP97699.1"/>
    <property type="molecule type" value="Genomic_DNA"/>
</dbReference>
<evidence type="ECO:0000313" key="2">
    <source>
        <dbReference type="Proteomes" id="UP000002945"/>
    </source>
</evidence>
<accession>A9DMG3</accession>
<comment type="caution">
    <text evidence="1">The sequence shown here is derived from an EMBL/GenBank/DDBJ whole genome shotgun (WGS) entry which is preliminary data.</text>
</comment>
<name>A9DMG3_9FLAO</name>
<dbReference type="Proteomes" id="UP000002945">
    <property type="component" value="Unassembled WGS sequence"/>
</dbReference>
<reference evidence="1 2" key="1">
    <citation type="journal article" date="2011" name="J. Bacteriol.">
        <title>Genome sequence of the algicidal bacterium Kordia algicida OT-1.</title>
        <authorList>
            <person name="Lee H.S."/>
            <person name="Kang S.G."/>
            <person name="Kwon K.K."/>
            <person name="Lee J.H."/>
            <person name="Kim S.J."/>
        </authorList>
    </citation>
    <scope>NUCLEOTIDE SEQUENCE [LARGE SCALE GENOMIC DNA]</scope>
    <source>
        <strain evidence="1 2">OT-1</strain>
    </source>
</reference>
<evidence type="ECO:0000313" key="1">
    <source>
        <dbReference type="EMBL" id="EDP97699.1"/>
    </source>
</evidence>
<dbReference type="AlphaFoldDB" id="A9DMG3"/>
<sequence length="89" mass="9809">MKVSVDFLGNIFPFIELININLKFYIIMKKKGLKSLSLKKTSVSNLNAFTVKGGLPTTQQSTVAPSTEDVPTSPWWGFTNEASGCKHCN</sequence>
<dbReference type="HOGENOM" id="CLU_2450722_0_0_10"/>
<keyword evidence="2" id="KW-1185">Reference proteome</keyword>
<gene>
    <name evidence="1" type="ORF">KAOT1_21092</name>
</gene>
<proteinExistence type="predicted"/>
<protein>
    <submittedName>
        <fullName evidence="1">Uncharacterized protein</fullName>
    </submittedName>
</protein>